<dbReference type="Gene3D" id="1.10.510.10">
    <property type="entry name" value="Transferase(Phosphotransferase) domain 1"/>
    <property type="match status" value="1"/>
</dbReference>
<evidence type="ECO:0000313" key="6">
    <source>
        <dbReference type="Proteomes" id="UP000824238"/>
    </source>
</evidence>
<evidence type="ECO:0000256" key="1">
    <source>
        <dbReference type="SAM" id="MobiDB-lite"/>
    </source>
</evidence>
<evidence type="ECO:0000256" key="2">
    <source>
        <dbReference type="SAM" id="Phobius"/>
    </source>
</evidence>
<dbReference type="EMBL" id="DVHH01000010">
    <property type="protein sequence ID" value="HIR54064.1"/>
    <property type="molecule type" value="Genomic_DNA"/>
</dbReference>
<feature type="transmembrane region" description="Helical" evidence="2">
    <location>
        <begin position="96"/>
        <end position="115"/>
    </location>
</feature>
<name>A0A9D1DJR2_9FIRM</name>
<reference evidence="5" key="1">
    <citation type="submission" date="2020-10" db="EMBL/GenBank/DDBJ databases">
        <authorList>
            <person name="Gilroy R."/>
        </authorList>
    </citation>
    <scope>NUCLEOTIDE SEQUENCE</scope>
    <source>
        <strain evidence="5">ChiGjej3B3-7149</strain>
    </source>
</reference>
<accession>A0A9D1DJR2</accession>
<feature type="compositionally biased region" description="Pro residues" evidence="1">
    <location>
        <begin position="252"/>
        <end position="262"/>
    </location>
</feature>
<dbReference type="CDD" id="cd00037">
    <property type="entry name" value="CLECT"/>
    <property type="match status" value="1"/>
</dbReference>
<dbReference type="Pfam" id="PF00059">
    <property type="entry name" value="Lectin_C"/>
    <property type="match status" value="1"/>
</dbReference>
<dbReference type="PROSITE" id="PS50041">
    <property type="entry name" value="C_TYPE_LECTIN_2"/>
    <property type="match status" value="1"/>
</dbReference>
<dbReference type="InterPro" id="IPR050111">
    <property type="entry name" value="C-type_lectin/snaclec_domain"/>
</dbReference>
<evidence type="ECO:0000259" key="3">
    <source>
        <dbReference type="PROSITE" id="PS50011"/>
    </source>
</evidence>
<dbReference type="SUPFAM" id="SSF56436">
    <property type="entry name" value="C-type lectin-like"/>
    <property type="match status" value="1"/>
</dbReference>
<dbReference type="GO" id="GO:0004672">
    <property type="term" value="F:protein kinase activity"/>
    <property type="evidence" value="ECO:0007669"/>
    <property type="project" value="InterPro"/>
</dbReference>
<feature type="domain" description="Protein kinase" evidence="3">
    <location>
        <begin position="1"/>
        <end position="180"/>
    </location>
</feature>
<evidence type="ECO:0008006" key="7">
    <source>
        <dbReference type="Google" id="ProtNLM"/>
    </source>
</evidence>
<dbReference type="Proteomes" id="UP000824238">
    <property type="component" value="Unassembled WGS sequence"/>
</dbReference>
<feature type="transmembrane region" description="Helical" evidence="2">
    <location>
        <begin position="290"/>
        <end position="312"/>
    </location>
</feature>
<dbReference type="GO" id="GO:0005524">
    <property type="term" value="F:ATP binding"/>
    <property type="evidence" value="ECO:0007669"/>
    <property type="project" value="InterPro"/>
</dbReference>
<feature type="compositionally biased region" description="Pro residues" evidence="1">
    <location>
        <begin position="346"/>
        <end position="360"/>
    </location>
</feature>
<feature type="compositionally biased region" description="Low complexity" evidence="1">
    <location>
        <begin position="326"/>
        <end position="345"/>
    </location>
</feature>
<feature type="domain" description="C-type lectin" evidence="4">
    <location>
        <begin position="364"/>
        <end position="467"/>
    </location>
</feature>
<dbReference type="PROSITE" id="PS50011">
    <property type="entry name" value="PROTEIN_KINASE_DOM"/>
    <property type="match status" value="1"/>
</dbReference>
<keyword evidence="2" id="KW-0812">Transmembrane</keyword>
<dbReference type="InterPro" id="IPR001304">
    <property type="entry name" value="C-type_lectin-like"/>
</dbReference>
<feature type="compositionally biased region" description="Pro residues" evidence="1">
    <location>
        <begin position="221"/>
        <end position="238"/>
    </location>
</feature>
<dbReference type="SMART" id="SM00034">
    <property type="entry name" value="CLECT"/>
    <property type="match status" value="1"/>
</dbReference>
<dbReference type="InterPro" id="IPR011009">
    <property type="entry name" value="Kinase-like_dom_sf"/>
</dbReference>
<comment type="caution">
    <text evidence="5">The sequence shown here is derived from an EMBL/GenBank/DDBJ whole genome shotgun (WGS) entry which is preliminary data.</text>
</comment>
<reference evidence="5" key="2">
    <citation type="journal article" date="2021" name="PeerJ">
        <title>Extensive microbial diversity within the chicken gut microbiome revealed by metagenomics and culture.</title>
        <authorList>
            <person name="Gilroy R."/>
            <person name="Ravi A."/>
            <person name="Getino M."/>
            <person name="Pursley I."/>
            <person name="Horton D.L."/>
            <person name="Alikhan N.F."/>
            <person name="Baker D."/>
            <person name="Gharbi K."/>
            <person name="Hall N."/>
            <person name="Watson M."/>
            <person name="Adriaenssens E.M."/>
            <person name="Foster-Nyarko E."/>
            <person name="Jarju S."/>
            <person name="Secka A."/>
            <person name="Antonio M."/>
            <person name="Oren A."/>
            <person name="Chaudhuri R.R."/>
            <person name="La Ragione R."/>
            <person name="Hildebrand F."/>
            <person name="Pallen M.J."/>
        </authorList>
    </citation>
    <scope>NUCLEOTIDE SEQUENCE</scope>
    <source>
        <strain evidence="5">ChiGjej3B3-7149</strain>
    </source>
</reference>
<keyword evidence="2" id="KW-0472">Membrane</keyword>
<dbReference type="InterPro" id="IPR016187">
    <property type="entry name" value="CTDL_fold"/>
</dbReference>
<dbReference type="Gene3D" id="3.10.100.10">
    <property type="entry name" value="Mannose-Binding Protein A, subunit A"/>
    <property type="match status" value="1"/>
</dbReference>
<evidence type="ECO:0000259" key="4">
    <source>
        <dbReference type="PROSITE" id="PS50041"/>
    </source>
</evidence>
<dbReference type="SUPFAM" id="SSF56112">
    <property type="entry name" value="Protein kinase-like (PK-like)"/>
    <property type="match status" value="1"/>
</dbReference>
<dbReference type="InterPro" id="IPR016186">
    <property type="entry name" value="C-type_lectin-like/link_sf"/>
</dbReference>
<sequence>MSDKREFSAGQLLGEDIRRLGREELIALALEVCEDAAACGAPYHGNIHPGNISRGGSGAALGPRADHAPGDWSTDELEYMAPELFWNGTATAAADVYSVGLLLYAGVTGGLLPFFKRAPENMTNELRASALRRRMNGDPISLPAAASGKLGPVIEKCLRFDAGERYRDTRELAEALRPCVGEGDAKAMEMFGKPERELTEVERMMAGILSRLEPEPEPEPEPPAPEPPAPEPPAPEQPEPPKRPKVEIPVVKPTPPPRPTGPRPEYRVDRDFEERAIREREERPKRNMRPFYIVLAICAVVVIAALAVSLFLPGGEEQEPTPTPPSESLAPSAAPSASPSAEPSAEPTPSPTPSETPEPAEPSYELTLSNSSWEQAQALCKAEGGHLAVISSAEELAEITALAEEAGAKFVWIGLHREAGELKWVTGESVDFYAWGSGEPSVTDSDGTPEDYVLLWHTDSGWIYNDCRNDPAAAYPSVYGGKLAYACEYDSE</sequence>
<dbReference type="PRINTS" id="PR01217">
    <property type="entry name" value="PRICHEXTENSN"/>
</dbReference>
<feature type="region of interest" description="Disordered" evidence="1">
    <location>
        <begin position="213"/>
        <end position="271"/>
    </location>
</feature>
<dbReference type="InterPro" id="IPR000719">
    <property type="entry name" value="Prot_kinase_dom"/>
</dbReference>
<dbReference type="AlphaFoldDB" id="A0A9D1DJR2"/>
<protein>
    <recommendedName>
        <fullName evidence="7">Protein kinase domain-containing protein</fullName>
    </recommendedName>
</protein>
<proteinExistence type="predicted"/>
<organism evidence="5 6">
    <name type="scientific">Candidatus Scatomorpha intestinigallinarum</name>
    <dbReference type="NCBI Taxonomy" id="2840923"/>
    <lineage>
        <taxon>Bacteria</taxon>
        <taxon>Bacillati</taxon>
        <taxon>Bacillota</taxon>
        <taxon>Clostridia</taxon>
        <taxon>Eubacteriales</taxon>
        <taxon>Candidatus Scatomorpha</taxon>
    </lineage>
</organism>
<dbReference type="PANTHER" id="PTHR22803">
    <property type="entry name" value="MANNOSE, PHOSPHOLIPASE, LECTIN RECEPTOR RELATED"/>
    <property type="match status" value="1"/>
</dbReference>
<feature type="region of interest" description="Disordered" evidence="1">
    <location>
        <begin position="316"/>
        <end position="368"/>
    </location>
</feature>
<gene>
    <name evidence="5" type="ORF">IAD36_00450</name>
</gene>
<keyword evidence="2" id="KW-1133">Transmembrane helix</keyword>
<evidence type="ECO:0000313" key="5">
    <source>
        <dbReference type="EMBL" id="HIR54064.1"/>
    </source>
</evidence>